<dbReference type="SUPFAM" id="SSF55811">
    <property type="entry name" value="Nudix"/>
    <property type="match status" value="1"/>
</dbReference>
<dbReference type="CDD" id="cd00683">
    <property type="entry name" value="Trans_IPPS_HH"/>
    <property type="match status" value="1"/>
</dbReference>
<evidence type="ECO:0000313" key="8">
    <source>
        <dbReference type="Proteomes" id="UP000782312"/>
    </source>
</evidence>
<dbReference type="EMBL" id="JACPUR010000018">
    <property type="protein sequence ID" value="MBI3127616.1"/>
    <property type="molecule type" value="Genomic_DNA"/>
</dbReference>
<dbReference type="Pfam" id="PF14815">
    <property type="entry name" value="NUDIX_4"/>
    <property type="match status" value="1"/>
</dbReference>
<dbReference type="GO" id="GO:0016117">
    <property type="term" value="P:carotenoid biosynthetic process"/>
    <property type="evidence" value="ECO:0007669"/>
    <property type="project" value="InterPro"/>
</dbReference>
<keyword evidence="3" id="KW-0227">DNA damage</keyword>
<dbReference type="SUPFAM" id="SSF48576">
    <property type="entry name" value="Terpenoid synthases"/>
    <property type="match status" value="2"/>
</dbReference>
<keyword evidence="5" id="KW-0234">DNA repair</keyword>
<dbReference type="AlphaFoldDB" id="A0A932MPZ4"/>
<evidence type="ECO:0000313" key="7">
    <source>
        <dbReference type="EMBL" id="MBI3127616.1"/>
    </source>
</evidence>
<dbReference type="InterPro" id="IPR008949">
    <property type="entry name" value="Isoprenoid_synthase_dom_sf"/>
</dbReference>
<dbReference type="PROSITE" id="PS51462">
    <property type="entry name" value="NUDIX"/>
    <property type="match status" value="1"/>
</dbReference>
<dbReference type="EC" id="2.5.1.21" evidence="7"/>
<reference evidence="7" key="1">
    <citation type="submission" date="2020-07" db="EMBL/GenBank/DDBJ databases">
        <title>Huge and variable diversity of episymbiotic CPR bacteria and DPANN archaea in groundwater ecosystems.</title>
        <authorList>
            <person name="He C.Y."/>
            <person name="Keren R."/>
            <person name="Whittaker M."/>
            <person name="Farag I.F."/>
            <person name="Doudna J."/>
            <person name="Cate J.H.D."/>
            <person name="Banfield J.F."/>
        </authorList>
    </citation>
    <scope>NUCLEOTIDE SEQUENCE</scope>
    <source>
        <strain evidence="7">NC_groundwater_763_Ag_S-0.2um_68_21</strain>
    </source>
</reference>
<dbReference type="InterPro" id="IPR044843">
    <property type="entry name" value="Trans_IPPS_bact-type"/>
</dbReference>
<keyword evidence="1 7" id="KW-0808">Transferase</keyword>
<dbReference type="GO" id="GO:0046872">
    <property type="term" value="F:metal ion binding"/>
    <property type="evidence" value="ECO:0007669"/>
    <property type="project" value="UniProtKB-KW"/>
</dbReference>
<evidence type="ECO:0000259" key="6">
    <source>
        <dbReference type="PROSITE" id="PS51462"/>
    </source>
</evidence>
<name>A0A932MPZ4_UNCTE</name>
<organism evidence="7 8">
    <name type="scientific">Tectimicrobiota bacterium</name>
    <dbReference type="NCBI Taxonomy" id="2528274"/>
    <lineage>
        <taxon>Bacteria</taxon>
        <taxon>Pseudomonadati</taxon>
        <taxon>Nitrospinota/Tectimicrobiota group</taxon>
        <taxon>Candidatus Tectimicrobiota</taxon>
    </lineage>
</organism>
<dbReference type="PANTHER" id="PTHR31480">
    <property type="entry name" value="BIFUNCTIONAL LYCOPENE CYCLASE/PHYTOENE SYNTHASE"/>
    <property type="match status" value="1"/>
</dbReference>
<dbReference type="CDD" id="cd03425">
    <property type="entry name" value="NUDIX_MutT_NudA_like"/>
    <property type="match status" value="1"/>
</dbReference>
<comment type="caution">
    <text evidence="7">The sequence shown here is derived from an EMBL/GenBank/DDBJ whole genome shotgun (WGS) entry which is preliminary data.</text>
</comment>
<dbReference type="InterPro" id="IPR002060">
    <property type="entry name" value="Squ/phyt_synthse"/>
</dbReference>
<dbReference type="NCBIfam" id="TIGR03464">
    <property type="entry name" value="HpnC"/>
    <property type="match status" value="1"/>
</dbReference>
<keyword evidence="4" id="KW-0378">Hydrolase</keyword>
<dbReference type="InterPro" id="IPR020476">
    <property type="entry name" value="Nudix_hydrolase"/>
</dbReference>
<keyword evidence="2" id="KW-0479">Metal-binding</keyword>
<dbReference type="InterPro" id="IPR015797">
    <property type="entry name" value="NUDIX_hydrolase-like_dom_sf"/>
</dbReference>
<dbReference type="Gene3D" id="3.90.79.10">
    <property type="entry name" value="Nucleoside Triphosphate Pyrophosphohydrolase"/>
    <property type="match status" value="1"/>
</dbReference>
<dbReference type="SFLD" id="SFLDG01018">
    <property type="entry name" value="Squalene/Phytoene_Synthase_Lik"/>
    <property type="match status" value="2"/>
</dbReference>
<dbReference type="SFLD" id="SFLDS00005">
    <property type="entry name" value="Isoprenoid_Synthase_Type_I"/>
    <property type="match status" value="2"/>
</dbReference>
<dbReference type="GO" id="GO:0016787">
    <property type="term" value="F:hydrolase activity"/>
    <property type="evidence" value="ECO:0007669"/>
    <property type="project" value="UniProtKB-KW"/>
</dbReference>
<dbReference type="InterPro" id="IPR033904">
    <property type="entry name" value="Trans_IPPS_HH"/>
</dbReference>
<evidence type="ECO:0000256" key="3">
    <source>
        <dbReference type="ARBA" id="ARBA00022763"/>
    </source>
</evidence>
<dbReference type="PROSITE" id="PS01045">
    <property type="entry name" value="SQUALEN_PHYTOEN_SYN_2"/>
    <property type="match status" value="1"/>
</dbReference>
<evidence type="ECO:0000256" key="1">
    <source>
        <dbReference type="ARBA" id="ARBA00022679"/>
    </source>
</evidence>
<protein>
    <submittedName>
        <fullName evidence="7">Squalene synthase HpnC</fullName>
        <ecNumber evidence="7">2.5.1.21</ecNumber>
    </submittedName>
</protein>
<sequence>MKIEPEALEVVAAVVRRGEEILICRRPEGKHLAGLWEFPGGKVENGESPEEALARELREELEVEVEVGSLRWETRHAYPDRTVHLRFYDCAWKAGEGKDHGVAGHAWVRPARLGQFEFLPADAPLIQALREEGARGDGAANGSASFAGKARRAEAGGEERAEAFRRCMEQAAFHYENFPVASWLLPVRMRPHVAAVYAFARAADDIADGAAPAGERLALLEEMERRLEAAAEGKGEGLFAALAETLRAGRLSLRPFRDLLSAFRQDVEVARYPDYASLLDYCRRSADPVGRIILEMWGLKDDETLRASDAVCTALQLANHLQDVKADYLRGVVYLPQEDLRAFGVDEEELGGESAGPALRALMVFEAGRVRALLIRGLPPLARVRGRLGRELRAIWRGGAAALDAIERASFDVLRGAPRLGPGDRAACLAAAFLPAGRLARRADAARQERAEARHCRWVVRRSRSNFRLAFFALPRDRRRALNAIYAFCRVVDDIADSPGAPEAKRRRLACWQEDLARFHEGGRRHPILRELARADAAFGIPLRHLRAVCEGVEMDLEGRPFADFAALEAYCEKVASAVGLACLGVFGVRTGAAERYARALGVALQLTNILRDVWRDAQAGRLYLPREDLERFGVDAGAFRRGDYDERVVALLRFQADRARAFYREADGHLPADAKDKLFPARLMGRIYRRLLEEMDAAGFPPAPWRPPLSTASKLLEAFHCYWER</sequence>
<dbReference type="NCBIfam" id="TIGR03465">
    <property type="entry name" value="HpnD"/>
    <property type="match status" value="1"/>
</dbReference>
<dbReference type="InterPro" id="IPR000086">
    <property type="entry name" value="NUDIX_hydrolase_dom"/>
</dbReference>
<dbReference type="InterPro" id="IPR017827">
    <property type="entry name" value="HSQ_synthase_HpnC"/>
</dbReference>
<dbReference type="InterPro" id="IPR019845">
    <property type="entry name" value="Squalene/phytoene_synthase_CS"/>
</dbReference>
<proteinExistence type="predicted"/>
<dbReference type="SFLD" id="SFLDG01212">
    <property type="entry name" value="Phytoene_synthase_like"/>
    <property type="match status" value="2"/>
</dbReference>
<evidence type="ECO:0000256" key="2">
    <source>
        <dbReference type="ARBA" id="ARBA00022723"/>
    </source>
</evidence>
<dbReference type="PRINTS" id="PR00502">
    <property type="entry name" value="NUDIXFAMILY"/>
</dbReference>
<dbReference type="GO" id="GO:0006281">
    <property type="term" value="P:DNA repair"/>
    <property type="evidence" value="ECO:0007669"/>
    <property type="project" value="UniProtKB-KW"/>
</dbReference>
<feature type="domain" description="Nudix hydrolase" evidence="6">
    <location>
        <begin position="5"/>
        <end position="131"/>
    </location>
</feature>
<dbReference type="InterPro" id="IPR029119">
    <property type="entry name" value="MutY_C"/>
</dbReference>
<dbReference type="PROSITE" id="PS01044">
    <property type="entry name" value="SQUALEN_PHYTOEN_SYN_1"/>
    <property type="match status" value="1"/>
</dbReference>
<dbReference type="Pfam" id="PF00494">
    <property type="entry name" value="SQS_PSY"/>
    <property type="match status" value="2"/>
</dbReference>
<dbReference type="Proteomes" id="UP000782312">
    <property type="component" value="Unassembled WGS sequence"/>
</dbReference>
<dbReference type="Gene3D" id="1.10.600.10">
    <property type="entry name" value="Farnesyl Diphosphate Synthase"/>
    <property type="match status" value="2"/>
</dbReference>
<accession>A0A932MPZ4</accession>
<evidence type="ECO:0000256" key="5">
    <source>
        <dbReference type="ARBA" id="ARBA00023204"/>
    </source>
</evidence>
<gene>
    <name evidence="7" type="primary">hpnC</name>
    <name evidence="7" type="ORF">HYZ11_08445</name>
</gene>
<dbReference type="InterPro" id="IPR017828">
    <property type="entry name" value="SQ_synth_HpnD-like"/>
</dbReference>
<dbReference type="GO" id="GO:0004311">
    <property type="term" value="F:geranylgeranyl diphosphate synthase activity"/>
    <property type="evidence" value="ECO:0007669"/>
    <property type="project" value="InterPro"/>
</dbReference>
<evidence type="ECO:0000256" key="4">
    <source>
        <dbReference type="ARBA" id="ARBA00022801"/>
    </source>
</evidence>
<dbReference type="GO" id="GO:0051996">
    <property type="term" value="F:squalene synthase [NAD(P)H] activity"/>
    <property type="evidence" value="ECO:0007669"/>
    <property type="project" value="UniProtKB-EC"/>
</dbReference>